<dbReference type="EMBL" id="JAGKQM010000003">
    <property type="protein sequence ID" value="KAH0932739.1"/>
    <property type="molecule type" value="Genomic_DNA"/>
</dbReference>
<proteinExistence type="predicted"/>
<evidence type="ECO:0000313" key="2">
    <source>
        <dbReference type="Proteomes" id="UP000824890"/>
    </source>
</evidence>
<organism evidence="1 2">
    <name type="scientific">Brassica napus</name>
    <name type="common">Rape</name>
    <dbReference type="NCBI Taxonomy" id="3708"/>
    <lineage>
        <taxon>Eukaryota</taxon>
        <taxon>Viridiplantae</taxon>
        <taxon>Streptophyta</taxon>
        <taxon>Embryophyta</taxon>
        <taxon>Tracheophyta</taxon>
        <taxon>Spermatophyta</taxon>
        <taxon>Magnoliopsida</taxon>
        <taxon>eudicotyledons</taxon>
        <taxon>Gunneridae</taxon>
        <taxon>Pentapetalae</taxon>
        <taxon>rosids</taxon>
        <taxon>malvids</taxon>
        <taxon>Brassicales</taxon>
        <taxon>Brassicaceae</taxon>
        <taxon>Brassiceae</taxon>
        <taxon>Brassica</taxon>
    </lineage>
</organism>
<keyword evidence="2" id="KW-1185">Reference proteome</keyword>
<feature type="non-terminal residue" evidence="1">
    <location>
        <position position="1"/>
    </location>
</feature>
<dbReference type="Proteomes" id="UP000824890">
    <property type="component" value="Unassembled WGS sequence"/>
</dbReference>
<gene>
    <name evidence="1" type="ORF">HID58_009856</name>
</gene>
<accession>A0ABQ8DTQ2</accession>
<comment type="caution">
    <text evidence="1">The sequence shown here is derived from an EMBL/GenBank/DDBJ whole genome shotgun (WGS) entry which is preliminary data.</text>
</comment>
<reference evidence="1 2" key="1">
    <citation type="submission" date="2021-05" db="EMBL/GenBank/DDBJ databases">
        <title>Genome Assembly of Synthetic Allotetraploid Brassica napus Reveals Homoeologous Exchanges between Subgenomes.</title>
        <authorList>
            <person name="Davis J.T."/>
        </authorList>
    </citation>
    <scope>NUCLEOTIDE SEQUENCE [LARGE SCALE GENOMIC DNA]</scope>
    <source>
        <strain evidence="2">cv. Da-Ae</strain>
        <tissue evidence="1">Seedling</tissue>
    </source>
</reference>
<evidence type="ECO:0000313" key="1">
    <source>
        <dbReference type="EMBL" id="KAH0932739.1"/>
    </source>
</evidence>
<sequence length="131" mass="14905">ASSSVFLADLKAGCYSNTAEVPLLRLKEARNLILIHLNTFKNLLREGVMYGLRARFTDHTSFVEVTEQVTIPAEKFRFQKYDQLMALANTNVDLSVVSALFSIMKIIPFIMYLHGLNCSFLELMVRDPPVY</sequence>
<name>A0ABQ8DTQ2_BRANA</name>
<protein>
    <submittedName>
        <fullName evidence="1">Uncharacterized protein</fullName>
    </submittedName>
</protein>